<feature type="domain" description="YcxB-like C-terminal" evidence="2">
    <location>
        <begin position="99"/>
        <end position="159"/>
    </location>
</feature>
<keyword evidence="1" id="KW-1133">Transmembrane helix</keyword>
<name>A0ABV8KDJ8_9BACL</name>
<accession>A0ABV8KDJ8</accession>
<keyword evidence="1" id="KW-0812">Transmembrane</keyword>
<gene>
    <name evidence="3" type="ORF">ACFOZ8_30910</name>
</gene>
<dbReference type="Pfam" id="PF14317">
    <property type="entry name" value="YcxB"/>
    <property type="match status" value="1"/>
</dbReference>
<evidence type="ECO:0000313" key="4">
    <source>
        <dbReference type="Proteomes" id="UP001595715"/>
    </source>
</evidence>
<evidence type="ECO:0000256" key="1">
    <source>
        <dbReference type="SAM" id="Phobius"/>
    </source>
</evidence>
<keyword evidence="4" id="KW-1185">Reference proteome</keyword>
<proteinExistence type="predicted"/>
<feature type="transmembrane region" description="Helical" evidence="1">
    <location>
        <begin position="28"/>
        <end position="45"/>
    </location>
</feature>
<protein>
    <submittedName>
        <fullName evidence="3">YcxB family protein</fullName>
    </submittedName>
</protein>
<organism evidence="3 4">
    <name type="scientific">Paenibacillus xanthanilyticus</name>
    <dbReference type="NCBI Taxonomy" id="1783531"/>
    <lineage>
        <taxon>Bacteria</taxon>
        <taxon>Bacillati</taxon>
        <taxon>Bacillota</taxon>
        <taxon>Bacilli</taxon>
        <taxon>Bacillales</taxon>
        <taxon>Paenibacillaceae</taxon>
        <taxon>Paenibacillus</taxon>
    </lineage>
</organism>
<comment type="caution">
    <text evidence="3">The sequence shown here is derived from an EMBL/GenBank/DDBJ whole genome shotgun (WGS) entry which is preliminary data.</text>
</comment>
<evidence type="ECO:0000313" key="3">
    <source>
        <dbReference type="EMBL" id="MFC4104039.1"/>
    </source>
</evidence>
<keyword evidence="1" id="KW-0472">Membrane</keyword>
<dbReference type="InterPro" id="IPR025588">
    <property type="entry name" value="YcxB-like_C"/>
</dbReference>
<evidence type="ECO:0000259" key="2">
    <source>
        <dbReference type="Pfam" id="PF14317"/>
    </source>
</evidence>
<dbReference type="Proteomes" id="UP001595715">
    <property type="component" value="Unassembled WGS sequence"/>
</dbReference>
<dbReference type="RefSeq" id="WP_377722579.1">
    <property type="nucleotide sequence ID" value="NZ_JBHSAM010000036.1"/>
</dbReference>
<feature type="transmembrane region" description="Helical" evidence="1">
    <location>
        <begin position="57"/>
        <end position="79"/>
    </location>
</feature>
<dbReference type="EMBL" id="JBHSAM010000036">
    <property type="protein sequence ID" value="MFC4104039.1"/>
    <property type="molecule type" value="Genomic_DNA"/>
</dbReference>
<reference evidence="4" key="1">
    <citation type="journal article" date="2019" name="Int. J. Syst. Evol. Microbiol.">
        <title>The Global Catalogue of Microorganisms (GCM) 10K type strain sequencing project: providing services to taxonomists for standard genome sequencing and annotation.</title>
        <authorList>
            <consortium name="The Broad Institute Genomics Platform"/>
            <consortium name="The Broad Institute Genome Sequencing Center for Infectious Disease"/>
            <person name="Wu L."/>
            <person name="Ma J."/>
        </authorList>
    </citation>
    <scope>NUCLEOTIDE SEQUENCE [LARGE SCALE GENOMIC DNA]</scope>
    <source>
        <strain evidence="4">IBRC-M 10987</strain>
    </source>
</reference>
<sequence length="172" mass="19288">MQEIRVSVVLTFRDYFRLNLWHSRKSRLASLLLYFASYIGVVLYLTRDIALADSLPLIMGSAAALCVVIYGLTYGSLWLRSKRIFGSDRLLKQEMRYAFSDEGIAYEQSSGAGTLLWGDVFKVAENHDFMIVYMGRARTVIVPKSALGGEQVAALRALLRNAMDPAKLKLLA</sequence>